<evidence type="ECO:0000313" key="5">
    <source>
        <dbReference type="Proteomes" id="UP000254033"/>
    </source>
</evidence>
<evidence type="ECO:0000259" key="3">
    <source>
        <dbReference type="PROSITE" id="PS51371"/>
    </source>
</evidence>
<feature type="domain" description="CBS" evidence="3">
    <location>
        <begin position="7"/>
        <end position="69"/>
    </location>
</feature>
<dbReference type="InterPro" id="IPR051257">
    <property type="entry name" value="Diverse_CBS-Domain"/>
</dbReference>
<proteinExistence type="predicted"/>
<dbReference type="InterPro" id="IPR046342">
    <property type="entry name" value="CBS_dom_sf"/>
</dbReference>
<organism evidence="4 5">
    <name type="scientific">Legionella feeleii</name>
    <dbReference type="NCBI Taxonomy" id="453"/>
    <lineage>
        <taxon>Bacteria</taxon>
        <taxon>Pseudomonadati</taxon>
        <taxon>Pseudomonadota</taxon>
        <taxon>Gammaproteobacteria</taxon>
        <taxon>Legionellales</taxon>
        <taxon>Legionellaceae</taxon>
        <taxon>Legionella</taxon>
    </lineage>
</organism>
<protein>
    <submittedName>
        <fullName evidence="4">CBS domain protein</fullName>
    </submittedName>
</protein>
<evidence type="ECO:0000256" key="1">
    <source>
        <dbReference type="ARBA" id="ARBA00023122"/>
    </source>
</evidence>
<keyword evidence="1 2" id="KW-0129">CBS domain</keyword>
<dbReference type="SMART" id="SM00116">
    <property type="entry name" value="CBS"/>
    <property type="match status" value="2"/>
</dbReference>
<dbReference type="Pfam" id="PF00571">
    <property type="entry name" value="CBS"/>
    <property type="match status" value="2"/>
</dbReference>
<dbReference type="Gene3D" id="3.10.580.10">
    <property type="entry name" value="CBS-domain"/>
    <property type="match status" value="1"/>
</dbReference>
<dbReference type="EMBL" id="UGNY01000001">
    <property type="protein sequence ID" value="STX38355.1"/>
    <property type="molecule type" value="Genomic_DNA"/>
</dbReference>
<dbReference type="CDD" id="cd17775">
    <property type="entry name" value="CBS_pair_bact_arch"/>
    <property type="match status" value="1"/>
</dbReference>
<name>A0A378IUV5_9GAMM</name>
<accession>A0A378IUV5</accession>
<evidence type="ECO:0000256" key="2">
    <source>
        <dbReference type="PROSITE-ProRule" id="PRU00703"/>
    </source>
</evidence>
<dbReference type="PANTHER" id="PTHR43080">
    <property type="entry name" value="CBS DOMAIN-CONTAINING PROTEIN CBSX3, MITOCHONDRIAL"/>
    <property type="match status" value="1"/>
</dbReference>
<dbReference type="PANTHER" id="PTHR43080:SF2">
    <property type="entry name" value="CBS DOMAIN-CONTAINING PROTEIN"/>
    <property type="match status" value="1"/>
</dbReference>
<feature type="domain" description="CBS" evidence="3">
    <location>
        <begin position="76"/>
        <end position="133"/>
    </location>
</feature>
<dbReference type="InterPro" id="IPR000644">
    <property type="entry name" value="CBS_dom"/>
</dbReference>
<dbReference type="Proteomes" id="UP000254033">
    <property type="component" value="Unassembled WGS sequence"/>
</dbReference>
<dbReference type="AlphaFoldDB" id="A0A378IUV5"/>
<dbReference type="SUPFAM" id="SSF54631">
    <property type="entry name" value="CBS-domain pair"/>
    <property type="match status" value="1"/>
</dbReference>
<evidence type="ECO:0000313" key="4">
    <source>
        <dbReference type="EMBL" id="STX38355.1"/>
    </source>
</evidence>
<gene>
    <name evidence="4" type="ORF">NCTC11978_01539</name>
</gene>
<reference evidence="4 5" key="1">
    <citation type="submission" date="2018-06" db="EMBL/GenBank/DDBJ databases">
        <authorList>
            <consortium name="Pathogen Informatics"/>
            <person name="Doyle S."/>
        </authorList>
    </citation>
    <scope>NUCLEOTIDE SEQUENCE [LARGE SCALE GENOMIC DNA]</scope>
    <source>
        <strain evidence="4 5">NCTC11978</strain>
    </source>
</reference>
<dbReference type="RefSeq" id="WP_115175120.1">
    <property type="nucleotide sequence ID" value="NZ_UGNY01000001.1"/>
</dbReference>
<dbReference type="PROSITE" id="PS51371">
    <property type="entry name" value="CBS"/>
    <property type="match status" value="2"/>
</dbReference>
<sequence length="149" mass="16897">MKIGEFCNREVVVINSDESVKVAAELMRTHHVGDLVLVEEKNKKLVPIGIITYRDLVLEVMASGLTSDSLTVRDILTEPLVFLFENDSFFDALDLMHTQRVRRLPIVNSDHSLVGIIIIDDMIDILSEKLTQIVSLVKLQQKREAKKRA</sequence>